<keyword evidence="3" id="KW-1185">Reference proteome</keyword>
<dbReference type="Pfam" id="PF00494">
    <property type="entry name" value="SQS_PSY"/>
    <property type="match status" value="1"/>
</dbReference>
<feature type="compositionally biased region" description="Basic and acidic residues" evidence="1">
    <location>
        <begin position="10"/>
        <end position="26"/>
    </location>
</feature>
<dbReference type="Gene3D" id="1.10.600.10">
    <property type="entry name" value="Farnesyl Diphosphate Synthase"/>
    <property type="match status" value="1"/>
</dbReference>
<name>A0ABW1B718_9ACTN</name>
<gene>
    <name evidence="2" type="ORF">ACFQGO_15835</name>
</gene>
<dbReference type="RefSeq" id="WP_272169281.1">
    <property type="nucleotide sequence ID" value="NZ_JAQOSL010000009.1"/>
</dbReference>
<comment type="caution">
    <text evidence="2">The sequence shown here is derived from an EMBL/GenBank/DDBJ whole genome shotgun (WGS) entry which is preliminary data.</text>
</comment>
<proteinExistence type="predicted"/>
<evidence type="ECO:0000256" key="1">
    <source>
        <dbReference type="SAM" id="MobiDB-lite"/>
    </source>
</evidence>
<sequence length="163" mass="17548">MRRSSPRSSRRVDRGGRARPDSDDGAFRAGCRTFIEAGQRLDFVSGLAEDLREGRRGVPMETLKRFSVTMEDLAAGRESAGVRELVGDQVRAARAGLSASRELSALVPALGRALVEALVEIDSLTADAALRRGAGLLSGSAFPRSPGTPWVLARAFRRARAER</sequence>
<organism evidence="2 3">
    <name type="scientific">Streptomyces heilongjiangensis</name>
    <dbReference type="NCBI Taxonomy" id="945052"/>
    <lineage>
        <taxon>Bacteria</taxon>
        <taxon>Bacillati</taxon>
        <taxon>Actinomycetota</taxon>
        <taxon>Actinomycetes</taxon>
        <taxon>Kitasatosporales</taxon>
        <taxon>Streptomycetaceae</taxon>
        <taxon>Streptomyces</taxon>
    </lineage>
</organism>
<protein>
    <submittedName>
        <fullName evidence="2">Squalene/phytoene synthase family protein</fullName>
    </submittedName>
</protein>
<evidence type="ECO:0000313" key="3">
    <source>
        <dbReference type="Proteomes" id="UP001596112"/>
    </source>
</evidence>
<accession>A0ABW1B718</accession>
<dbReference type="SUPFAM" id="SSF48576">
    <property type="entry name" value="Terpenoid synthases"/>
    <property type="match status" value="1"/>
</dbReference>
<dbReference type="Proteomes" id="UP001596112">
    <property type="component" value="Unassembled WGS sequence"/>
</dbReference>
<reference evidence="3" key="1">
    <citation type="journal article" date="2019" name="Int. J. Syst. Evol. Microbiol.">
        <title>The Global Catalogue of Microorganisms (GCM) 10K type strain sequencing project: providing services to taxonomists for standard genome sequencing and annotation.</title>
        <authorList>
            <consortium name="The Broad Institute Genomics Platform"/>
            <consortium name="The Broad Institute Genome Sequencing Center for Infectious Disease"/>
            <person name="Wu L."/>
            <person name="Ma J."/>
        </authorList>
    </citation>
    <scope>NUCLEOTIDE SEQUENCE [LARGE SCALE GENOMIC DNA]</scope>
    <source>
        <strain evidence="3">JCM 9918</strain>
    </source>
</reference>
<dbReference type="InterPro" id="IPR008949">
    <property type="entry name" value="Isoprenoid_synthase_dom_sf"/>
</dbReference>
<feature type="region of interest" description="Disordered" evidence="1">
    <location>
        <begin position="1"/>
        <end position="26"/>
    </location>
</feature>
<dbReference type="EMBL" id="JBHSNZ010000009">
    <property type="protein sequence ID" value="MFC5808955.1"/>
    <property type="molecule type" value="Genomic_DNA"/>
</dbReference>
<evidence type="ECO:0000313" key="2">
    <source>
        <dbReference type="EMBL" id="MFC5808955.1"/>
    </source>
</evidence>
<dbReference type="InterPro" id="IPR002060">
    <property type="entry name" value="Squ/phyt_synthse"/>
</dbReference>